<dbReference type="AlphaFoldDB" id="A0A2H3DJ56"/>
<evidence type="ECO:0000313" key="2">
    <source>
        <dbReference type="Proteomes" id="UP000217790"/>
    </source>
</evidence>
<protein>
    <submittedName>
        <fullName evidence="1">Uncharacterized protein</fullName>
    </submittedName>
</protein>
<dbReference type="Proteomes" id="UP000217790">
    <property type="component" value="Unassembled WGS sequence"/>
</dbReference>
<gene>
    <name evidence="1" type="ORF">ARMGADRAFT_1029934</name>
</gene>
<evidence type="ECO:0000313" key="1">
    <source>
        <dbReference type="EMBL" id="PBK94110.1"/>
    </source>
</evidence>
<dbReference type="EMBL" id="KZ293655">
    <property type="protein sequence ID" value="PBK94110.1"/>
    <property type="molecule type" value="Genomic_DNA"/>
</dbReference>
<dbReference type="InParanoid" id="A0A2H3DJ56"/>
<organism evidence="1 2">
    <name type="scientific">Armillaria gallica</name>
    <name type="common">Bulbous honey fungus</name>
    <name type="synonym">Armillaria bulbosa</name>
    <dbReference type="NCBI Taxonomy" id="47427"/>
    <lineage>
        <taxon>Eukaryota</taxon>
        <taxon>Fungi</taxon>
        <taxon>Dikarya</taxon>
        <taxon>Basidiomycota</taxon>
        <taxon>Agaricomycotina</taxon>
        <taxon>Agaricomycetes</taxon>
        <taxon>Agaricomycetidae</taxon>
        <taxon>Agaricales</taxon>
        <taxon>Marasmiineae</taxon>
        <taxon>Physalacriaceae</taxon>
        <taxon>Armillaria</taxon>
    </lineage>
</organism>
<sequence>MPIYAMGQIWQSYFIWGTKRAMENGMENNFRCSNDRSITVYDQPIVGEPMKLRGGRKTGVIEDQNMATATGTDKFDKEDLRCKKNGISSPGDMNLNHNGLMLLVTYVGMSNVAQHNAVGVGIFVIKDSYPDGPEHSQKWRMSTSTKISVRLRAVQFGRGLSAREMKIDVVQPAVLASPKEPGSTARSSKPEGIFGAERKYELDNTTRRGVTSRIPGRPFRSTRGILRCKWILYLDTPRTQPRSFIGVLAFWIYRIGQANDLMEVFSGYFVRP</sequence>
<accession>A0A2H3DJ56</accession>
<proteinExistence type="predicted"/>
<reference evidence="2" key="1">
    <citation type="journal article" date="2017" name="Nat. Ecol. Evol.">
        <title>Genome expansion and lineage-specific genetic innovations in the forest pathogenic fungi Armillaria.</title>
        <authorList>
            <person name="Sipos G."/>
            <person name="Prasanna A.N."/>
            <person name="Walter M.C."/>
            <person name="O'Connor E."/>
            <person name="Balint B."/>
            <person name="Krizsan K."/>
            <person name="Kiss B."/>
            <person name="Hess J."/>
            <person name="Varga T."/>
            <person name="Slot J."/>
            <person name="Riley R."/>
            <person name="Boka B."/>
            <person name="Rigling D."/>
            <person name="Barry K."/>
            <person name="Lee J."/>
            <person name="Mihaltcheva S."/>
            <person name="LaButti K."/>
            <person name="Lipzen A."/>
            <person name="Waldron R."/>
            <person name="Moloney N.M."/>
            <person name="Sperisen C."/>
            <person name="Kredics L."/>
            <person name="Vagvoelgyi C."/>
            <person name="Patrignani A."/>
            <person name="Fitzpatrick D."/>
            <person name="Nagy I."/>
            <person name="Doyle S."/>
            <person name="Anderson J.B."/>
            <person name="Grigoriev I.V."/>
            <person name="Gueldener U."/>
            <person name="Muensterkoetter M."/>
            <person name="Nagy L.G."/>
        </authorList>
    </citation>
    <scope>NUCLEOTIDE SEQUENCE [LARGE SCALE GENOMIC DNA]</scope>
    <source>
        <strain evidence="2">Ar21-2</strain>
    </source>
</reference>
<name>A0A2H3DJ56_ARMGA</name>
<keyword evidence="2" id="KW-1185">Reference proteome</keyword>